<dbReference type="OrthoDB" id="10663812at2759"/>
<proteinExistence type="predicted"/>
<comment type="caution">
    <text evidence="1">The sequence shown here is derived from an EMBL/GenBank/DDBJ whole genome shotgun (WGS) entry which is preliminary data.</text>
</comment>
<dbReference type="Proteomes" id="UP001152320">
    <property type="component" value="Chromosome 14"/>
</dbReference>
<organism evidence="1 2">
    <name type="scientific">Holothuria leucospilota</name>
    <name type="common">Black long sea cucumber</name>
    <name type="synonym">Mertensiothuria leucospilota</name>
    <dbReference type="NCBI Taxonomy" id="206669"/>
    <lineage>
        <taxon>Eukaryota</taxon>
        <taxon>Metazoa</taxon>
        <taxon>Echinodermata</taxon>
        <taxon>Eleutherozoa</taxon>
        <taxon>Echinozoa</taxon>
        <taxon>Holothuroidea</taxon>
        <taxon>Aspidochirotacea</taxon>
        <taxon>Aspidochirotida</taxon>
        <taxon>Holothuriidae</taxon>
        <taxon>Holothuria</taxon>
    </lineage>
</organism>
<name>A0A9Q1H1G1_HOLLE</name>
<gene>
    <name evidence="1" type="ORF">HOLleu_29579</name>
</gene>
<evidence type="ECO:0000313" key="2">
    <source>
        <dbReference type="Proteomes" id="UP001152320"/>
    </source>
</evidence>
<accession>A0A9Q1H1G1</accession>
<protein>
    <submittedName>
        <fullName evidence="1">Uncharacterized protein</fullName>
    </submittedName>
</protein>
<keyword evidence="2" id="KW-1185">Reference proteome</keyword>
<dbReference type="AlphaFoldDB" id="A0A9Q1H1G1"/>
<reference evidence="1" key="1">
    <citation type="submission" date="2021-10" db="EMBL/GenBank/DDBJ databases">
        <title>Tropical sea cucumber genome reveals ecological adaptation and Cuvierian tubules defense mechanism.</title>
        <authorList>
            <person name="Chen T."/>
        </authorList>
    </citation>
    <scope>NUCLEOTIDE SEQUENCE</scope>
    <source>
        <strain evidence="1">Nanhai2018</strain>
        <tissue evidence="1">Muscle</tissue>
    </source>
</reference>
<dbReference type="EMBL" id="JAIZAY010000014">
    <property type="protein sequence ID" value="KAJ8030014.1"/>
    <property type="molecule type" value="Genomic_DNA"/>
</dbReference>
<sequence>MSCPAPRATFEPYRKRGSKMQLDSDSARTRSLWTRTRPGLEVFWTRTWLGLGPFWTRTRLGLEMYGLDSSPAILV</sequence>
<evidence type="ECO:0000313" key="1">
    <source>
        <dbReference type="EMBL" id="KAJ8030014.1"/>
    </source>
</evidence>